<dbReference type="SUPFAM" id="SSF54106">
    <property type="entry name" value="LysM domain"/>
    <property type="match status" value="1"/>
</dbReference>
<evidence type="ECO:0000313" key="3">
    <source>
        <dbReference type="EMBL" id="MBO8425340.1"/>
    </source>
</evidence>
<reference evidence="3" key="1">
    <citation type="submission" date="2020-10" db="EMBL/GenBank/DDBJ databases">
        <authorList>
            <person name="Gilroy R."/>
        </authorList>
    </citation>
    <scope>NUCLEOTIDE SEQUENCE</scope>
    <source>
        <strain evidence="3">8207</strain>
    </source>
</reference>
<sequence>MFKSKNKSVNIGKTKRSTDDLIDNAIAQQNDWMENRRNFARRFLKTLNIFARPGPKKDDVANAAVADVQTKSQTKRNGIAAYWFPVLCAVLVVLVAVWVAFVRTSSSPVAVVVDPAVPAEQPVAAPAQTEPFAPMFDIVRIEPAGTVVVAGRWMPNKNVSIVVNGDIVATERTDDNGEFVYAPSREFEPGNYTISLIGVDPEMKSEENVFVYISARGYKNSVSLLMTDEGSTLLQAPTMLVDGDLSVSKIDYLDTGRIVVSGDALPRLRVTLALDDEYLGVARVSDHKHFGLGADVGELTPGQEYKLTIRLHDGDGRTIAQVTHEFEMPKMTGDDDTYYTVRRGDCLWIIARNFLRRGVLFSIIADRNNIENPDLIYPNQNLQIPTGASAK</sequence>
<dbReference type="CDD" id="cd00118">
    <property type="entry name" value="LysM"/>
    <property type="match status" value="1"/>
</dbReference>
<dbReference type="PROSITE" id="PS51782">
    <property type="entry name" value="LYSM"/>
    <property type="match status" value="1"/>
</dbReference>
<proteinExistence type="predicted"/>
<gene>
    <name evidence="3" type="ORF">IAC69_02560</name>
</gene>
<name>A0A9D9DDU4_9PROT</name>
<dbReference type="Pfam" id="PF01476">
    <property type="entry name" value="LysM"/>
    <property type="match status" value="1"/>
</dbReference>
<feature type="transmembrane region" description="Helical" evidence="1">
    <location>
        <begin position="79"/>
        <end position="101"/>
    </location>
</feature>
<dbReference type="Proteomes" id="UP000823630">
    <property type="component" value="Unassembled WGS sequence"/>
</dbReference>
<organism evidence="3 4">
    <name type="scientific">Candidatus Enterousia avistercoris</name>
    <dbReference type="NCBI Taxonomy" id="2840788"/>
    <lineage>
        <taxon>Bacteria</taxon>
        <taxon>Pseudomonadati</taxon>
        <taxon>Pseudomonadota</taxon>
        <taxon>Alphaproteobacteria</taxon>
        <taxon>Candidatus Enterousia</taxon>
    </lineage>
</organism>
<accession>A0A9D9DDU4</accession>
<evidence type="ECO:0000313" key="4">
    <source>
        <dbReference type="Proteomes" id="UP000823630"/>
    </source>
</evidence>
<dbReference type="EMBL" id="JADINC010000040">
    <property type="protein sequence ID" value="MBO8425340.1"/>
    <property type="molecule type" value="Genomic_DNA"/>
</dbReference>
<protein>
    <submittedName>
        <fullName evidence="3">LysM peptidoglycan-binding domain-containing protein</fullName>
    </submittedName>
</protein>
<keyword evidence="1" id="KW-1133">Transmembrane helix</keyword>
<evidence type="ECO:0000256" key="1">
    <source>
        <dbReference type="SAM" id="Phobius"/>
    </source>
</evidence>
<reference evidence="3" key="2">
    <citation type="journal article" date="2021" name="PeerJ">
        <title>Extensive microbial diversity within the chicken gut microbiome revealed by metagenomics and culture.</title>
        <authorList>
            <person name="Gilroy R."/>
            <person name="Ravi A."/>
            <person name="Getino M."/>
            <person name="Pursley I."/>
            <person name="Horton D.L."/>
            <person name="Alikhan N.F."/>
            <person name="Baker D."/>
            <person name="Gharbi K."/>
            <person name="Hall N."/>
            <person name="Watson M."/>
            <person name="Adriaenssens E.M."/>
            <person name="Foster-Nyarko E."/>
            <person name="Jarju S."/>
            <person name="Secka A."/>
            <person name="Antonio M."/>
            <person name="Oren A."/>
            <person name="Chaudhuri R.R."/>
            <person name="La Ragione R."/>
            <person name="Hildebrand F."/>
            <person name="Pallen M.J."/>
        </authorList>
    </citation>
    <scope>NUCLEOTIDE SEQUENCE</scope>
    <source>
        <strain evidence="3">8207</strain>
    </source>
</reference>
<dbReference type="InterPro" id="IPR018392">
    <property type="entry name" value="LysM"/>
</dbReference>
<comment type="caution">
    <text evidence="3">The sequence shown here is derived from an EMBL/GenBank/DDBJ whole genome shotgun (WGS) entry which is preliminary data.</text>
</comment>
<evidence type="ECO:0000259" key="2">
    <source>
        <dbReference type="PROSITE" id="PS51782"/>
    </source>
</evidence>
<dbReference type="InterPro" id="IPR036779">
    <property type="entry name" value="LysM_dom_sf"/>
</dbReference>
<dbReference type="AlphaFoldDB" id="A0A9D9DDU4"/>
<dbReference type="SMART" id="SM00257">
    <property type="entry name" value="LysM"/>
    <property type="match status" value="1"/>
</dbReference>
<dbReference type="Gene3D" id="3.10.350.10">
    <property type="entry name" value="LysM domain"/>
    <property type="match status" value="1"/>
</dbReference>
<feature type="domain" description="LysM" evidence="2">
    <location>
        <begin position="337"/>
        <end position="384"/>
    </location>
</feature>
<keyword evidence="1" id="KW-0812">Transmembrane</keyword>
<keyword evidence="1" id="KW-0472">Membrane</keyword>